<dbReference type="Proteomes" id="UP000032142">
    <property type="component" value="Unassembled WGS sequence"/>
</dbReference>
<keyword evidence="2" id="KW-1185">Reference proteome</keyword>
<protein>
    <submittedName>
        <fullName evidence="1">Uncharacterized protein</fullName>
    </submittedName>
</protein>
<name>A0A0B0MDP5_GOSAR</name>
<evidence type="ECO:0000313" key="2">
    <source>
        <dbReference type="Proteomes" id="UP000032142"/>
    </source>
</evidence>
<gene>
    <name evidence="1" type="ORF">F383_38005</name>
</gene>
<comment type="caution">
    <text evidence="1">The sequence shown here is derived from an EMBL/GenBank/DDBJ whole genome shotgun (WGS) entry which is preliminary data.</text>
</comment>
<accession>A0A0B0MDP5</accession>
<proteinExistence type="predicted"/>
<dbReference type="AlphaFoldDB" id="A0A0B0MDP5"/>
<organism evidence="1 2">
    <name type="scientific">Gossypium arboreum</name>
    <name type="common">Tree cotton</name>
    <name type="synonym">Gossypium nanking</name>
    <dbReference type="NCBI Taxonomy" id="29729"/>
    <lineage>
        <taxon>Eukaryota</taxon>
        <taxon>Viridiplantae</taxon>
        <taxon>Streptophyta</taxon>
        <taxon>Embryophyta</taxon>
        <taxon>Tracheophyta</taxon>
        <taxon>Spermatophyta</taxon>
        <taxon>Magnoliopsida</taxon>
        <taxon>eudicotyledons</taxon>
        <taxon>Gunneridae</taxon>
        <taxon>Pentapetalae</taxon>
        <taxon>rosids</taxon>
        <taxon>malvids</taxon>
        <taxon>Malvales</taxon>
        <taxon>Malvaceae</taxon>
        <taxon>Malvoideae</taxon>
        <taxon>Gossypium</taxon>
    </lineage>
</organism>
<reference evidence="2" key="1">
    <citation type="submission" date="2014-09" db="EMBL/GenBank/DDBJ databases">
        <authorList>
            <person name="Mudge J."/>
            <person name="Ramaraj T."/>
            <person name="Lindquist I.E."/>
            <person name="Bharti A.K."/>
            <person name="Sundararajan A."/>
            <person name="Cameron C.T."/>
            <person name="Woodward J.E."/>
            <person name="May G.D."/>
            <person name="Brubaker C."/>
            <person name="Broadhvest J."/>
            <person name="Wilkins T.A."/>
        </authorList>
    </citation>
    <scope>NUCLEOTIDE SEQUENCE</scope>
    <source>
        <strain evidence="2">cv. AKA8401</strain>
    </source>
</reference>
<evidence type="ECO:0000313" key="1">
    <source>
        <dbReference type="EMBL" id="KHF98884.1"/>
    </source>
</evidence>
<sequence length="60" mass="6685">MRGERKRSRLRSPSSRAPVVSLMRPRVVAYSSPYGGRRPKISIFNTISTVLARNPVVTTA</sequence>
<dbReference type="EMBL" id="JRRC01055721">
    <property type="protein sequence ID" value="KHF98884.1"/>
    <property type="molecule type" value="Genomic_DNA"/>
</dbReference>